<feature type="chain" id="PRO_5045614995" description="Secreted protein" evidence="1">
    <location>
        <begin position="26"/>
        <end position="100"/>
    </location>
</feature>
<evidence type="ECO:0000313" key="3">
    <source>
        <dbReference type="Proteomes" id="UP001597024"/>
    </source>
</evidence>
<gene>
    <name evidence="2" type="ORF">ACFQ08_07570</name>
</gene>
<evidence type="ECO:0008006" key="4">
    <source>
        <dbReference type="Google" id="ProtNLM"/>
    </source>
</evidence>
<dbReference type="Proteomes" id="UP001597024">
    <property type="component" value="Unassembled WGS sequence"/>
</dbReference>
<keyword evidence="1" id="KW-0732">Signal</keyword>
<sequence>MLPQRAPLFATAALALVLAGGPATASADTAAAHNTIITCNEVSADGNSVSGTNCDTDRVGPIIDFSISDRLTGDTWHCAIGHAEGSRWVSGGGCQKRFGS</sequence>
<organism evidence="2 3">
    <name type="scientific">Streptosporangium algeriense</name>
    <dbReference type="NCBI Taxonomy" id="1682748"/>
    <lineage>
        <taxon>Bacteria</taxon>
        <taxon>Bacillati</taxon>
        <taxon>Actinomycetota</taxon>
        <taxon>Actinomycetes</taxon>
        <taxon>Streptosporangiales</taxon>
        <taxon>Streptosporangiaceae</taxon>
        <taxon>Streptosporangium</taxon>
    </lineage>
</organism>
<accession>A0ABW3DKJ3</accession>
<reference evidence="3" key="1">
    <citation type="journal article" date="2019" name="Int. J. Syst. Evol. Microbiol.">
        <title>The Global Catalogue of Microorganisms (GCM) 10K type strain sequencing project: providing services to taxonomists for standard genome sequencing and annotation.</title>
        <authorList>
            <consortium name="The Broad Institute Genomics Platform"/>
            <consortium name="The Broad Institute Genome Sequencing Center for Infectious Disease"/>
            <person name="Wu L."/>
            <person name="Ma J."/>
        </authorList>
    </citation>
    <scope>NUCLEOTIDE SEQUENCE [LARGE SCALE GENOMIC DNA]</scope>
    <source>
        <strain evidence="3">CCUG 62974</strain>
    </source>
</reference>
<evidence type="ECO:0000313" key="2">
    <source>
        <dbReference type="EMBL" id="MFD0884411.1"/>
    </source>
</evidence>
<protein>
    <recommendedName>
        <fullName evidence="4">Secreted protein</fullName>
    </recommendedName>
</protein>
<proteinExistence type="predicted"/>
<keyword evidence="3" id="KW-1185">Reference proteome</keyword>
<name>A0ABW3DKJ3_9ACTN</name>
<dbReference type="EMBL" id="JBHTHX010000162">
    <property type="protein sequence ID" value="MFD0884411.1"/>
    <property type="molecule type" value="Genomic_DNA"/>
</dbReference>
<feature type="signal peptide" evidence="1">
    <location>
        <begin position="1"/>
        <end position="25"/>
    </location>
</feature>
<comment type="caution">
    <text evidence="2">The sequence shown here is derived from an EMBL/GenBank/DDBJ whole genome shotgun (WGS) entry which is preliminary data.</text>
</comment>
<evidence type="ECO:0000256" key="1">
    <source>
        <dbReference type="SAM" id="SignalP"/>
    </source>
</evidence>